<keyword evidence="2" id="KW-1185">Reference proteome</keyword>
<protein>
    <recommendedName>
        <fullName evidence="3">HEAT repeat protein</fullName>
    </recommendedName>
</protein>
<evidence type="ECO:0000313" key="1">
    <source>
        <dbReference type="EMBL" id="PRX92399.1"/>
    </source>
</evidence>
<dbReference type="EMBL" id="PVZC01000010">
    <property type="protein sequence ID" value="PRX92399.1"/>
    <property type="molecule type" value="Genomic_DNA"/>
</dbReference>
<dbReference type="Proteomes" id="UP000237846">
    <property type="component" value="Unassembled WGS sequence"/>
</dbReference>
<evidence type="ECO:0008006" key="3">
    <source>
        <dbReference type="Google" id="ProtNLM"/>
    </source>
</evidence>
<accession>A0A2T0PU20</accession>
<comment type="caution">
    <text evidence="1">The sequence shown here is derived from an EMBL/GenBank/DDBJ whole genome shotgun (WGS) entry which is preliminary data.</text>
</comment>
<reference evidence="1 2" key="1">
    <citation type="submission" date="2018-03" db="EMBL/GenBank/DDBJ databases">
        <title>Genomic Encyclopedia of Archaeal and Bacterial Type Strains, Phase II (KMG-II): from individual species to whole genera.</title>
        <authorList>
            <person name="Goeker M."/>
        </authorList>
    </citation>
    <scope>NUCLEOTIDE SEQUENCE [LARGE SCALE GENOMIC DNA]</scope>
    <source>
        <strain evidence="1 2">DSM 45601</strain>
    </source>
</reference>
<dbReference type="RefSeq" id="WP_106252617.1">
    <property type="nucleotide sequence ID" value="NZ_PVZC01000010.1"/>
</dbReference>
<name>A0A2T0PU20_9ACTN</name>
<dbReference type="AlphaFoldDB" id="A0A2T0PU20"/>
<proteinExistence type="predicted"/>
<evidence type="ECO:0000313" key="2">
    <source>
        <dbReference type="Proteomes" id="UP000237846"/>
    </source>
</evidence>
<sequence>MTIGQIVDANDESAPLGGFLAAQEPAWLAEQLLRIADDDPVVRVRLLGAAGADGAVPACRELLERAVTGFVPYVDDDALHVGDGGWERLERALGALEDLIEYGYAAEVARLAAEAVELYERTHGDAEGEHGERLAEIAESAAGPAGG</sequence>
<organism evidence="1 2">
    <name type="scientific">Allonocardiopsis opalescens</name>
    <dbReference type="NCBI Taxonomy" id="1144618"/>
    <lineage>
        <taxon>Bacteria</taxon>
        <taxon>Bacillati</taxon>
        <taxon>Actinomycetota</taxon>
        <taxon>Actinomycetes</taxon>
        <taxon>Streptosporangiales</taxon>
        <taxon>Allonocardiopsis</taxon>
    </lineage>
</organism>
<gene>
    <name evidence="1" type="ORF">CLV72_110159</name>
</gene>